<evidence type="ECO:0000256" key="10">
    <source>
        <dbReference type="RuleBase" id="RU364125"/>
    </source>
</evidence>
<dbReference type="GO" id="GO:0009425">
    <property type="term" value="C:bacterial-type flagellum basal body"/>
    <property type="evidence" value="ECO:0007669"/>
    <property type="project" value="InterPro"/>
</dbReference>
<evidence type="ECO:0000313" key="12">
    <source>
        <dbReference type="Proteomes" id="UP000184295"/>
    </source>
</evidence>
<evidence type="ECO:0000256" key="5">
    <source>
        <dbReference type="ARBA" id="ARBA00022500"/>
    </source>
</evidence>
<evidence type="ECO:0000256" key="6">
    <source>
        <dbReference type="ARBA" id="ARBA00022692"/>
    </source>
</evidence>
<evidence type="ECO:0000256" key="1">
    <source>
        <dbReference type="ARBA" id="ARBA00002254"/>
    </source>
</evidence>
<evidence type="ECO:0000256" key="8">
    <source>
        <dbReference type="ARBA" id="ARBA00022989"/>
    </source>
</evidence>
<sequence length="159" mass="17250">MAKTAKETKSAGKDEESKKGGKKKLVIFMLPLVLLGAGAAYYFLMGTSPSKSKATAALPPVVYNFGPITTNLNDGHVVQAQMTFQFKGGTVITPISTQEAQIMNDVIETFSSWSYNALLPANGKAAFASQLMSTLNTLFKKDPGKPQIQQIYFTNFIMQ</sequence>
<comment type="similarity">
    <text evidence="3 10">Belongs to the FliL family.</text>
</comment>
<keyword evidence="9 10" id="KW-0472">Membrane</keyword>
<keyword evidence="5 10" id="KW-0145">Chemotaxis</keyword>
<dbReference type="EMBL" id="FQUL01000023">
    <property type="protein sequence ID" value="SHE77778.1"/>
    <property type="molecule type" value="Genomic_DNA"/>
</dbReference>
<name>A0A1M4W937_9ACTN</name>
<dbReference type="OrthoDB" id="5245073at2"/>
<evidence type="ECO:0000256" key="4">
    <source>
        <dbReference type="ARBA" id="ARBA00022475"/>
    </source>
</evidence>
<keyword evidence="4 10" id="KW-1003">Cell membrane</keyword>
<gene>
    <name evidence="11" type="ORF">SAMN02745225_01596</name>
</gene>
<dbReference type="AlphaFoldDB" id="A0A1M4W937"/>
<keyword evidence="11" id="KW-0966">Cell projection</keyword>
<reference evidence="12" key="1">
    <citation type="submission" date="2016-11" db="EMBL/GenBank/DDBJ databases">
        <authorList>
            <person name="Varghese N."/>
            <person name="Submissions S."/>
        </authorList>
    </citation>
    <scope>NUCLEOTIDE SEQUENCE [LARGE SCALE GENOMIC DNA]</scope>
    <source>
        <strain evidence="12">DSM 19514</strain>
    </source>
</reference>
<dbReference type="Pfam" id="PF03748">
    <property type="entry name" value="FliL"/>
    <property type="match status" value="1"/>
</dbReference>
<dbReference type="STRING" id="1121881.SAMN02745225_01596"/>
<comment type="subcellular location">
    <subcellularLocation>
        <location evidence="2">Cell membrane</location>
        <topology evidence="2">Single-pass membrane protein</topology>
    </subcellularLocation>
</comment>
<proteinExistence type="inferred from homology"/>
<dbReference type="InterPro" id="IPR005503">
    <property type="entry name" value="FliL"/>
</dbReference>
<comment type="function">
    <text evidence="1 10">Controls the rotational direction of flagella during chemotaxis.</text>
</comment>
<evidence type="ECO:0000256" key="7">
    <source>
        <dbReference type="ARBA" id="ARBA00022779"/>
    </source>
</evidence>
<keyword evidence="7 10" id="KW-0283">Flagellar rotation</keyword>
<evidence type="ECO:0000256" key="2">
    <source>
        <dbReference type="ARBA" id="ARBA00004162"/>
    </source>
</evidence>
<evidence type="ECO:0000256" key="9">
    <source>
        <dbReference type="ARBA" id="ARBA00023136"/>
    </source>
</evidence>
<protein>
    <recommendedName>
        <fullName evidence="10">Flagellar protein FliL</fullName>
    </recommendedName>
</protein>
<keyword evidence="12" id="KW-1185">Reference proteome</keyword>
<dbReference type="RefSeq" id="WP_072791072.1">
    <property type="nucleotide sequence ID" value="NZ_FQUL01000023.1"/>
</dbReference>
<dbReference type="Proteomes" id="UP000184295">
    <property type="component" value="Unassembled WGS sequence"/>
</dbReference>
<dbReference type="GO" id="GO:0005886">
    <property type="term" value="C:plasma membrane"/>
    <property type="evidence" value="ECO:0007669"/>
    <property type="project" value="UniProtKB-SubCell"/>
</dbReference>
<dbReference type="PANTHER" id="PTHR35091:SF2">
    <property type="entry name" value="FLAGELLAR PROTEIN FLIL"/>
    <property type="match status" value="1"/>
</dbReference>
<evidence type="ECO:0000313" key="11">
    <source>
        <dbReference type="EMBL" id="SHE77778.1"/>
    </source>
</evidence>
<dbReference type="PANTHER" id="PTHR35091">
    <property type="entry name" value="FLAGELLAR PROTEIN FLIL"/>
    <property type="match status" value="1"/>
</dbReference>
<keyword evidence="8 10" id="KW-1133">Transmembrane helix</keyword>
<dbReference type="GO" id="GO:0006935">
    <property type="term" value="P:chemotaxis"/>
    <property type="evidence" value="ECO:0007669"/>
    <property type="project" value="UniProtKB-KW"/>
</dbReference>
<feature type="transmembrane region" description="Helical" evidence="10">
    <location>
        <begin position="25"/>
        <end position="44"/>
    </location>
</feature>
<keyword evidence="11" id="KW-0969">Cilium</keyword>
<evidence type="ECO:0000256" key="3">
    <source>
        <dbReference type="ARBA" id="ARBA00008281"/>
    </source>
</evidence>
<accession>A0A1M4W937</accession>
<keyword evidence="11" id="KW-0282">Flagellum</keyword>
<keyword evidence="6 10" id="KW-0812">Transmembrane</keyword>
<dbReference type="GO" id="GO:0071978">
    <property type="term" value="P:bacterial-type flagellum-dependent swarming motility"/>
    <property type="evidence" value="ECO:0007669"/>
    <property type="project" value="TreeGrafter"/>
</dbReference>
<organism evidence="11 12">
    <name type="scientific">Ferrithrix thermotolerans DSM 19514</name>
    <dbReference type="NCBI Taxonomy" id="1121881"/>
    <lineage>
        <taxon>Bacteria</taxon>
        <taxon>Bacillati</taxon>
        <taxon>Actinomycetota</taxon>
        <taxon>Acidimicrobiia</taxon>
        <taxon>Acidimicrobiales</taxon>
        <taxon>Acidimicrobiaceae</taxon>
        <taxon>Ferrithrix</taxon>
    </lineage>
</organism>